<evidence type="ECO:0000256" key="3">
    <source>
        <dbReference type="ARBA" id="ARBA00022553"/>
    </source>
</evidence>
<dbReference type="PANTHER" id="PTHR43047:SF64">
    <property type="entry name" value="HISTIDINE KINASE CONTAINING CHEY-HOMOLOGOUS RECEIVER DOMAIN AND PAS DOMAIN-RELATED"/>
    <property type="match status" value="1"/>
</dbReference>
<dbReference type="NCBIfam" id="TIGR00229">
    <property type="entry name" value="sensory_box"/>
    <property type="match status" value="2"/>
</dbReference>
<dbReference type="CDD" id="cd00082">
    <property type="entry name" value="HisKA"/>
    <property type="match status" value="1"/>
</dbReference>
<reference evidence="9" key="1">
    <citation type="submission" date="2022-08" db="EMBL/GenBank/DDBJ databases">
        <title>Draft genome sequencing of Roseisolibacter agri AW1220.</title>
        <authorList>
            <person name="Tobiishi Y."/>
            <person name="Tonouchi A."/>
        </authorList>
    </citation>
    <scope>NUCLEOTIDE SEQUENCE</scope>
    <source>
        <strain evidence="9">AW1220</strain>
    </source>
</reference>
<organism evidence="9 10">
    <name type="scientific">Roseisolibacter agri</name>
    <dbReference type="NCBI Taxonomy" id="2014610"/>
    <lineage>
        <taxon>Bacteria</taxon>
        <taxon>Pseudomonadati</taxon>
        <taxon>Gemmatimonadota</taxon>
        <taxon>Gemmatimonadia</taxon>
        <taxon>Gemmatimonadales</taxon>
        <taxon>Gemmatimonadaceae</taxon>
        <taxon>Roseisolibacter</taxon>
    </lineage>
</organism>
<dbReference type="CDD" id="cd16922">
    <property type="entry name" value="HATPase_EvgS-ArcB-TorS-like"/>
    <property type="match status" value="1"/>
</dbReference>
<dbReference type="InterPro" id="IPR004358">
    <property type="entry name" value="Sig_transdc_His_kin-like_C"/>
</dbReference>
<dbReference type="SUPFAM" id="SSF47384">
    <property type="entry name" value="Homodimeric domain of signal transducing histidine kinase"/>
    <property type="match status" value="1"/>
</dbReference>
<dbReference type="EMBL" id="BRXS01000002">
    <property type="protein sequence ID" value="GLC24719.1"/>
    <property type="molecule type" value="Genomic_DNA"/>
</dbReference>
<dbReference type="InterPro" id="IPR036890">
    <property type="entry name" value="HATPase_C_sf"/>
</dbReference>
<dbReference type="Pfam" id="PF08448">
    <property type="entry name" value="PAS_4"/>
    <property type="match status" value="1"/>
</dbReference>
<name>A0AA37VE75_9BACT</name>
<dbReference type="InterPro" id="IPR003661">
    <property type="entry name" value="HisK_dim/P_dom"/>
</dbReference>
<dbReference type="RefSeq" id="WP_284349166.1">
    <property type="nucleotide sequence ID" value="NZ_BRXS01000002.1"/>
</dbReference>
<accession>A0AA37VE75</accession>
<dbReference type="Gene3D" id="3.30.450.20">
    <property type="entry name" value="PAS domain"/>
    <property type="match status" value="2"/>
</dbReference>
<keyword evidence="10" id="KW-1185">Reference proteome</keyword>
<evidence type="ECO:0000313" key="10">
    <source>
        <dbReference type="Proteomes" id="UP001161325"/>
    </source>
</evidence>
<comment type="caution">
    <text evidence="9">The sequence shown here is derived from an EMBL/GenBank/DDBJ whole genome shotgun (WGS) entry which is preliminary data.</text>
</comment>
<dbReference type="SUPFAM" id="SSF55874">
    <property type="entry name" value="ATPase domain of HSP90 chaperone/DNA topoisomerase II/histidine kinase"/>
    <property type="match status" value="1"/>
</dbReference>
<evidence type="ECO:0000313" key="9">
    <source>
        <dbReference type="EMBL" id="GLC24719.1"/>
    </source>
</evidence>
<dbReference type="InterPro" id="IPR035965">
    <property type="entry name" value="PAS-like_dom_sf"/>
</dbReference>
<dbReference type="GO" id="GO:0006355">
    <property type="term" value="P:regulation of DNA-templated transcription"/>
    <property type="evidence" value="ECO:0007669"/>
    <property type="project" value="InterPro"/>
</dbReference>
<dbReference type="GO" id="GO:0000155">
    <property type="term" value="F:phosphorelay sensor kinase activity"/>
    <property type="evidence" value="ECO:0007669"/>
    <property type="project" value="InterPro"/>
</dbReference>
<proteinExistence type="predicted"/>
<dbReference type="Pfam" id="PF00989">
    <property type="entry name" value="PAS"/>
    <property type="match status" value="1"/>
</dbReference>
<feature type="domain" description="PAS" evidence="8">
    <location>
        <begin position="32"/>
        <end position="102"/>
    </location>
</feature>
<dbReference type="SMART" id="SM00388">
    <property type="entry name" value="HisKA"/>
    <property type="match status" value="1"/>
</dbReference>
<dbReference type="Gene3D" id="3.30.565.10">
    <property type="entry name" value="Histidine kinase-like ATPase, C-terminal domain"/>
    <property type="match status" value="1"/>
</dbReference>
<evidence type="ECO:0000256" key="6">
    <source>
        <dbReference type="SAM" id="MobiDB-lite"/>
    </source>
</evidence>
<keyword evidence="5" id="KW-0418">Kinase</keyword>
<comment type="catalytic activity">
    <reaction evidence="1">
        <text>ATP + protein L-histidine = ADP + protein N-phospho-L-histidine.</text>
        <dbReference type="EC" id="2.7.13.3"/>
    </reaction>
</comment>
<dbReference type="Proteomes" id="UP001161325">
    <property type="component" value="Unassembled WGS sequence"/>
</dbReference>
<dbReference type="PROSITE" id="PS50109">
    <property type="entry name" value="HIS_KIN"/>
    <property type="match status" value="1"/>
</dbReference>
<feature type="compositionally biased region" description="Basic and acidic residues" evidence="6">
    <location>
        <begin position="19"/>
        <end position="31"/>
    </location>
</feature>
<feature type="domain" description="PAS" evidence="8">
    <location>
        <begin position="164"/>
        <end position="210"/>
    </location>
</feature>
<dbReference type="EC" id="2.7.13.3" evidence="2"/>
<dbReference type="InterPro" id="IPR003594">
    <property type="entry name" value="HATPase_dom"/>
</dbReference>
<dbReference type="InterPro" id="IPR013656">
    <property type="entry name" value="PAS_4"/>
</dbReference>
<dbReference type="CDD" id="cd00130">
    <property type="entry name" value="PAS"/>
    <property type="match status" value="2"/>
</dbReference>
<dbReference type="Pfam" id="PF02518">
    <property type="entry name" value="HATPase_c"/>
    <property type="match status" value="1"/>
</dbReference>
<dbReference type="SMART" id="SM00091">
    <property type="entry name" value="PAS"/>
    <property type="match status" value="2"/>
</dbReference>
<dbReference type="Gene3D" id="1.10.287.130">
    <property type="match status" value="1"/>
</dbReference>
<evidence type="ECO:0000256" key="5">
    <source>
        <dbReference type="ARBA" id="ARBA00022777"/>
    </source>
</evidence>
<feature type="region of interest" description="Disordered" evidence="6">
    <location>
        <begin position="1"/>
        <end position="31"/>
    </location>
</feature>
<evidence type="ECO:0000256" key="2">
    <source>
        <dbReference type="ARBA" id="ARBA00012438"/>
    </source>
</evidence>
<evidence type="ECO:0000259" key="7">
    <source>
        <dbReference type="PROSITE" id="PS50109"/>
    </source>
</evidence>
<keyword evidence="3" id="KW-0597">Phosphoprotein</keyword>
<feature type="domain" description="Histidine kinase" evidence="7">
    <location>
        <begin position="308"/>
        <end position="552"/>
    </location>
</feature>
<protein>
    <recommendedName>
        <fullName evidence="2">histidine kinase</fullName>
        <ecNumber evidence="2">2.7.13.3</ecNumber>
    </recommendedName>
</protein>
<dbReference type="PANTHER" id="PTHR43047">
    <property type="entry name" value="TWO-COMPONENT HISTIDINE PROTEIN KINASE"/>
    <property type="match status" value="1"/>
</dbReference>
<keyword evidence="4" id="KW-0808">Transferase</keyword>
<feature type="compositionally biased region" description="Low complexity" evidence="6">
    <location>
        <begin position="7"/>
        <end position="18"/>
    </location>
</feature>
<dbReference type="PRINTS" id="PR00344">
    <property type="entry name" value="BCTRLSENSOR"/>
</dbReference>
<dbReference type="InterPro" id="IPR000014">
    <property type="entry name" value="PAS"/>
</dbReference>
<dbReference type="FunFam" id="3.30.565.10:FF:000010">
    <property type="entry name" value="Sensor histidine kinase RcsC"/>
    <property type="match status" value="1"/>
</dbReference>
<dbReference type="AlphaFoldDB" id="A0AA37VE75"/>
<evidence type="ECO:0000259" key="8">
    <source>
        <dbReference type="PROSITE" id="PS50112"/>
    </source>
</evidence>
<evidence type="ECO:0000256" key="1">
    <source>
        <dbReference type="ARBA" id="ARBA00000085"/>
    </source>
</evidence>
<dbReference type="SMART" id="SM00387">
    <property type="entry name" value="HATPase_c"/>
    <property type="match status" value="1"/>
</dbReference>
<dbReference type="InterPro" id="IPR013767">
    <property type="entry name" value="PAS_fold"/>
</dbReference>
<dbReference type="Pfam" id="PF00512">
    <property type="entry name" value="HisKA"/>
    <property type="match status" value="1"/>
</dbReference>
<dbReference type="SUPFAM" id="SSF55785">
    <property type="entry name" value="PYP-like sensor domain (PAS domain)"/>
    <property type="match status" value="2"/>
</dbReference>
<sequence>MSSLEQGAAGSESASGEGAAERRAAAEERRARDRSVMAVVEGMSDAFLSLDRDWRVTYANREAARLNGTSPAALVGRDHWTVWPETAGTEVERQYRRAIAEGVPVTFEHHYPAADVWHEIRAYPAEEGGLAVFYRDVTARKRLEEERARQARALAAAHDKAMAAEAQFRLLVDRVRDYAIFLMDPHGVVTHWGPGAERMTGWRAEAMTGQPVHRLYPAGGAEDGGAEDHLRHAALHGEYTGEGARRRRDATAFVARVVLTALREGGRLVGFSMIMQDLTAEREREATLERAIAAAETASTAKSQFLATTSHEIRTPLNAIIGYAELLDMGLGGTLTESQRAYVARIQATSRHLLALVNDVLDLAKIEAGQMHAAREPALVRDAVSAALQLVEPQARARRIALVNGCTEQTTTAYCGDAARVRQVLANLLSNAVRFTEAGGRVTVTCGEADAAAPEAAVAHAGAPGAPGAPGATRAWSFVRVEDTGVGIPPEQLERIWEAFVQADQGRTRRVGGSGLGLTISRHLARLMGGDITVRSQPGLGSSFMLWLPAADEEAVARARDAARGAADAATAAPVRVPGAARDAAGLHAVADALLGETERMLTRYAAALRTEPATPSAHGLGDAQLLDHTATFLADLAQSLTVIGEDGPDAAQMLRDGSTIQQLIAARHGAQRARLGWSEAEVRRDYEVLRETVHDTVRRLTPAAPDVARALGIVDTLLARAVEECLRAFREPR</sequence>
<evidence type="ECO:0000256" key="4">
    <source>
        <dbReference type="ARBA" id="ARBA00022679"/>
    </source>
</evidence>
<dbReference type="InterPro" id="IPR036097">
    <property type="entry name" value="HisK_dim/P_sf"/>
</dbReference>
<dbReference type="InterPro" id="IPR005467">
    <property type="entry name" value="His_kinase_dom"/>
</dbReference>
<dbReference type="PROSITE" id="PS50112">
    <property type="entry name" value="PAS"/>
    <property type="match status" value="2"/>
</dbReference>
<gene>
    <name evidence="9" type="ORF">rosag_12320</name>
</gene>